<comment type="caution">
    <text evidence="3">The sequence shown here is derived from an EMBL/GenBank/DDBJ whole genome shotgun (WGS) entry which is preliminary data.</text>
</comment>
<feature type="compositionally biased region" description="Polar residues" evidence="1">
    <location>
        <begin position="230"/>
        <end position="247"/>
    </location>
</feature>
<sequence>MRAAVKAPLAALAIVTLVSVGAASAQESAPSPADSLLPDPTLPDPPLDDVPEGQAPADPAAGLPSQTIEGAADDGDMVSPILSVDADALFGASIWGKRVQTELEAQGSTLQAENDRLARQLSDEEAALTAERPDLDPAVFRQRAEAFDSRATTIRRERAQAVADLNARAEADRNAFYQAALPLMGTLMQERGAVAVLDRRTVFVSVDQIDITEELIARIDAELGDGAENSPLNLPSEAATTEPQPEN</sequence>
<reference evidence="3 4" key="1">
    <citation type="submission" date="2022-03" db="EMBL/GenBank/DDBJ databases">
        <authorList>
            <person name="He Y."/>
        </authorList>
    </citation>
    <scope>NUCLEOTIDE SEQUENCE [LARGE SCALE GENOMIC DNA]</scope>
    <source>
        <strain evidence="3 4">TK19116</strain>
    </source>
</reference>
<feature type="region of interest" description="Disordered" evidence="1">
    <location>
        <begin position="28"/>
        <end position="74"/>
    </location>
</feature>
<dbReference type="Pfam" id="PF03938">
    <property type="entry name" value="OmpH"/>
    <property type="match status" value="1"/>
</dbReference>
<proteinExistence type="predicted"/>
<dbReference type="Gene3D" id="3.30.910.20">
    <property type="entry name" value="Skp domain"/>
    <property type="match status" value="1"/>
</dbReference>
<name>A0ABT1MQ31_9RHOB</name>
<protein>
    <submittedName>
        <fullName evidence="3">OmpH family outer membrane protein</fullName>
    </submittedName>
</protein>
<keyword evidence="4" id="KW-1185">Reference proteome</keyword>
<accession>A0ABT1MQ31</accession>
<feature type="region of interest" description="Disordered" evidence="1">
    <location>
        <begin position="225"/>
        <end position="247"/>
    </location>
</feature>
<feature type="compositionally biased region" description="Low complexity" evidence="1">
    <location>
        <begin position="28"/>
        <end position="39"/>
    </location>
</feature>
<organism evidence="3 4">
    <name type="scientific">Paracoccus albicereus</name>
    <dbReference type="NCBI Taxonomy" id="2922394"/>
    <lineage>
        <taxon>Bacteria</taxon>
        <taxon>Pseudomonadati</taxon>
        <taxon>Pseudomonadota</taxon>
        <taxon>Alphaproteobacteria</taxon>
        <taxon>Rhodobacterales</taxon>
        <taxon>Paracoccaceae</taxon>
        <taxon>Paracoccus</taxon>
    </lineage>
</organism>
<dbReference type="InterPro" id="IPR005632">
    <property type="entry name" value="Chaperone_Skp"/>
</dbReference>
<dbReference type="SUPFAM" id="SSF111384">
    <property type="entry name" value="OmpH-like"/>
    <property type="match status" value="1"/>
</dbReference>
<dbReference type="Proteomes" id="UP001203945">
    <property type="component" value="Unassembled WGS sequence"/>
</dbReference>
<keyword evidence="2" id="KW-0732">Signal</keyword>
<dbReference type="EMBL" id="JAKZEU010000002">
    <property type="protein sequence ID" value="MCQ0970417.1"/>
    <property type="molecule type" value="Genomic_DNA"/>
</dbReference>
<dbReference type="RefSeq" id="WP_255329390.1">
    <property type="nucleotide sequence ID" value="NZ_JAKZEU010000002.1"/>
</dbReference>
<dbReference type="SMART" id="SM00935">
    <property type="entry name" value="OmpH"/>
    <property type="match status" value="1"/>
</dbReference>
<feature type="signal peptide" evidence="2">
    <location>
        <begin position="1"/>
        <end position="25"/>
    </location>
</feature>
<evidence type="ECO:0000313" key="4">
    <source>
        <dbReference type="Proteomes" id="UP001203945"/>
    </source>
</evidence>
<feature type="chain" id="PRO_5046191589" evidence="2">
    <location>
        <begin position="26"/>
        <end position="247"/>
    </location>
</feature>
<evidence type="ECO:0000313" key="3">
    <source>
        <dbReference type="EMBL" id="MCQ0970417.1"/>
    </source>
</evidence>
<evidence type="ECO:0000256" key="2">
    <source>
        <dbReference type="SAM" id="SignalP"/>
    </source>
</evidence>
<evidence type="ECO:0000256" key="1">
    <source>
        <dbReference type="SAM" id="MobiDB-lite"/>
    </source>
</evidence>
<gene>
    <name evidence="3" type="ORF">MLD63_08275</name>
</gene>
<dbReference type="InterPro" id="IPR024930">
    <property type="entry name" value="Skp_dom_sf"/>
</dbReference>